<sequence length="232" mass="26141">MALKFRVFVFFAAVALLLSTLPYTQARDIVEITDANFDELVTPDSPWLIDFYADWCGVCRRFEGELYQLSHQIDAVSPNVNIGKVNVDENPGLSLKFFISRLPSIYFIYQGEIRTWNTSLEHEAILSALSKDEWKNMEVWSGMFSPFGIFGKMFGFFGYIQSMINTVIPTGIPSLVIILVISAITGLLVFRVYKSEPNKPVAATKSNRSVSSSESTPSSSPKVTRRRSRKID</sequence>
<dbReference type="PANTHER" id="PTHR46107:SF3">
    <property type="entry name" value="THIOREDOXIN DOMAIN-CONTAINING PROTEIN"/>
    <property type="match status" value="1"/>
</dbReference>
<dbReference type="CDD" id="cd02961">
    <property type="entry name" value="PDI_a_family"/>
    <property type="match status" value="1"/>
</dbReference>
<evidence type="ECO:0000256" key="4">
    <source>
        <dbReference type="ARBA" id="ARBA00022824"/>
    </source>
</evidence>
<keyword evidence="5" id="KW-0249">Electron transport</keyword>
<evidence type="ECO:0000256" key="1">
    <source>
        <dbReference type="ARBA" id="ARBA00004389"/>
    </source>
</evidence>
<keyword evidence="7" id="KW-1015">Disulfide bond</keyword>
<comment type="caution">
    <text evidence="13">The sequence shown here is derived from an EMBL/GenBank/DDBJ whole genome shotgun (WGS) entry which is preliminary data.</text>
</comment>
<proteinExistence type="predicted"/>
<feature type="region of interest" description="Disordered" evidence="9">
    <location>
        <begin position="200"/>
        <end position="232"/>
    </location>
</feature>
<feature type="transmembrane region" description="Helical" evidence="10">
    <location>
        <begin position="139"/>
        <end position="160"/>
    </location>
</feature>
<dbReference type="Gene3D" id="3.40.30.10">
    <property type="entry name" value="Glutaredoxin"/>
    <property type="match status" value="1"/>
</dbReference>
<evidence type="ECO:0000313" key="13">
    <source>
        <dbReference type="EMBL" id="KAK9720535.1"/>
    </source>
</evidence>
<protein>
    <recommendedName>
        <fullName evidence="12">Thioredoxin domain-containing protein</fullName>
    </recommendedName>
</protein>
<keyword evidence="10" id="KW-0472">Membrane</keyword>
<reference evidence="13 14" key="1">
    <citation type="submission" date="2023-04" db="EMBL/GenBank/DDBJ databases">
        <title>Genome of Basidiobolus ranarum AG-B5.</title>
        <authorList>
            <person name="Stajich J.E."/>
            <person name="Carter-House D."/>
            <person name="Gryganskyi A."/>
        </authorList>
    </citation>
    <scope>NUCLEOTIDE SEQUENCE [LARGE SCALE GENOMIC DNA]</scope>
    <source>
        <strain evidence="13 14">AG-B5</strain>
    </source>
</reference>
<keyword evidence="6 10" id="KW-1133">Transmembrane helix</keyword>
<feature type="domain" description="Thioredoxin" evidence="12">
    <location>
        <begin position="15"/>
        <end position="186"/>
    </location>
</feature>
<organism evidence="13 14">
    <name type="scientific">Basidiobolus ranarum</name>
    <dbReference type="NCBI Taxonomy" id="34480"/>
    <lineage>
        <taxon>Eukaryota</taxon>
        <taxon>Fungi</taxon>
        <taxon>Fungi incertae sedis</taxon>
        <taxon>Zoopagomycota</taxon>
        <taxon>Entomophthoromycotina</taxon>
        <taxon>Basidiobolomycetes</taxon>
        <taxon>Basidiobolales</taxon>
        <taxon>Basidiobolaceae</taxon>
        <taxon>Basidiobolus</taxon>
    </lineage>
</organism>
<feature type="signal peptide" evidence="11">
    <location>
        <begin position="1"/>
        <end position="26"/>
    </location>
</feature>
<keyword evidence="14" id="KW-1185">Reference proteome</keyword>
<dbReference type="SUPFAM" id="SSF52833">
    <property type="entry name" value="Thioredoxin-like"/>
    <property type="match status" value="1"/>
</dbReference>
<feature type="transmembrane region" description="Helical" evidence="10">
    <location>
        <begin position="172"/>
        <end position="193"/>
    </location>
</feature>
<dbReference type="InterPro" id="IPR013766">
    <property type="entry name" value="Thioredoxin_domain"/>
</dbReference>
<evidence type="ECO:0000256" key="11">
    <source>
        <dbReference type="SAM" id="SignalP"/>
    </source>
</evidence>
<name>A0ABR2W5J0_9FUNG</name>
<gene>
    <name evidence="13" type="ORF">K7432_004079</name>
</gene>
<evidence type="ECO:0000256" key="5">
    <source>
        <dbReference type="ARBA" id="ARBA00022982"/>
    </source>
</evidence>
<dbReference type="EMBL" id="JASJQH010007010">
    <property type="protein sequence ID" value="KAK9720535.1"/>
    <property type="molecule type" value="Genomic_DNA"/>
</dbReference>
<evidence type="ECO:0000259" key="12">
    <source>
        <dbReference type="PROSITE" id="PS51352"/>
    </source>
</evidence>
<feature type="compositionally biased region" description="Low complexity" evidence="9">
    <location>
        <begin position="206"/>
        <end position="220"/>
    </location>
</feature>
<evidence type="ECO:0000256" key="9">
    <source>
        <dbReference type="SAM" id="MobiDB-lite"/>
    </source>
</evidence>
<keyword evidence="10" id="KW-0812">Transmembrane</keyword>
<dbReference type="PANTHER" id="PTHR46107">
    <property type="entry name" value="DUMPY: SHORTER THAN WILD-TYPE"/>
    <property type="match status" value="1"/>
</dbReference>
<comment type="subcellular location">
    <subcellularLocation>
        <location evidence="1">Endoplasmic reticulum membrane</location>
        <topology evidence="1">Single-pass membrane protein</topology>
    </subcellularLocation>
</comment>
<accession>A0ABR2W5J0</accession>
<keyword evidence="8" id="KW-0676">Redox-active center</keyword>
<dbReference type="Proteomes" id="UP001479436">
    <property type="component" value="Unassembled WGS sequence"/>
</dbReference>
<evidence type="ECO:0000313" key="14">
    <source>
        <dbReference type="Proteomes" id="UP001479436"/>
    </source>
</evidence>
<evidence type="ECO:0000256" key="8">
    <source>
        <dbReference type="ARBA" id="ARBA00023284"/>
    </source>
</evidence>
<dbReference type="InterPro" id="IPR036249">
    <property type="entry name" value="Thioredoxin-like_sf"/>
</dbReference>
<keyword evidence="3 11" id="KW-0732">Signal</keyword>
<dbReference type="InterPro" id="IPR052454">
    <property type="entry name" value="TMX_domain-containing"/>
</dbReference>
<feature type="compositionally biased region" description="Basic residues" evidence="9">
    <location>
        <begin position="223"/>
        <end position="232"/>
    </location>
</feature>
<dbReference type="PROSITE" id="PS51352">
    <property type="entry name" value="THIOREDOXIN_2"/>
    <property type="match status" value="1"/>
</dbReference>
<keyword evidence="4" id="KW-0256">Endoplasmic reticulum</keyword>
<keyword evidence="2" id="KW-0813">Transport</keyword>
<evidence type="ECO:0000256" key="10">
    <source>
        <dbReference type="SAM" id="Phobius"/>
    </source>
</evidence>
<evidence type="ECO:0000256" key="6">
    <source>
        <dbReference type="ARBA" id="ARBA00022989"/>
    </source>
</evidence>
<evidence type="ECO:0000256" key="7">
    <source>
        <dbReference type="ARBA" id="ARBA00023157"/>
    </source>
</evidence>
<feature type="chain" id="PRO_5047090352" description="Thioredoxin domain-containing protein" evidence="11">
    <location>
        <begin position="27"/>
        <end position="232"/>
    </location>
</feature>
<dbReference type="Pfam" id="PF00085">
    <property type="entry name" value="Thioredoxin"/>
    <property type="match status" value="1"/>
</dbReference>
<evidence type="ECO:0000256" key="3">
    <source>
        <dbReference type="ARBA" id="ARBA00022729"/>
    </source>
</evidence>
<evidence type="ECO:0000256" key="2">
    <source>
        <dbReference type="ARBA" id="ARBA00022448"/>
    </source>
</evidence>